<evidence type="ECO:0000313" key="1">
    <source>
        <dbReference type="EMBL" id="PIT87796.1"/>
    </source>
</evidence>
<dbReference type="AlphaFoldDB" id="A0A2M6W4S3"/>
<reference evidence="2" key="1">
    <citation type="submission" date="2017-09" db="EMBL/GenBank/DDBJ databases">
        <title>Depth-based differentiation of microbial function through sediment-hosted aquifers and enrichment of novel symbionts in the deep terrestrial subsurface.</title>
        <authorList>
            <person name="Probst A.J."/>
            <person name="Ladd B."/>
            <person name="Jarett J.K."/>
            <person name="Geller-Mcgrath D.E."/>
            <person name="Sieber C.M.K."/>
            <person name="Emerson J.B."/>
            <person name="Anantharaman K."/>
            <person name="Thomas B.C."/>
            <person name="Malmstrom R."/>
            <person name="Stieglmeier M."/>
            <person name="Klingl A."/>
            <person name="Woyke T."/>
            <person name="Ryan C.M."/>
            <person name="Banfield J.F."/>
        </authorList>
    </citation>
    <scope>NUCLEOTIDE SEQUENCE [LARGE SCALE GENOMIC DNA]</scope>
</reference>
<organism evidence="1 2">
    <name type="scientific">Candidatus Magasanikbacteria bacterium CG10_big_fil_rev_8_21_14_0_10_40_10</name>
    <dbReference type="NCBI Taxonomy" id="1974648"/>
    <lineage>
        <taxon>Bacteria</taxon>
        <taxon>Candidatus Magasanikiibacteriota</taxon>
    </lineage>
</organism>
<name>A0A2M6W4S3_9BACT</name>
<sequence length="234" mass="27531">MYLKWQTQTITDFSDENIQAQYDKGYLFGRTKRGEMYQTRSARIDLNEFILSSENKRILRKTENIQMRDFPLPYVNYNWTIHKLGHDFYSAKFGDKTFSANKIKEIMTDADKSNFNLVFVYNNEMNDITTAGVNTNNNAPTNERAVGYCIACQTDQILHYCYPFYDLKNSPDNMGLGMMTRAVIWAQENNKQYVYLGSFSRPSDTYKLQFKGLQWFDGENWQTDLEKLKKNIQS</sequence>
<dbReference type="EMBL" id="PFBX01000006">
    <property type="protein sequence ID" value="PIT87796.1"/>
    <property type="molecule type" value="Genomic_DNA"/>
</dbReference>
<gene>
    <name evidence="1" type="ORF">COU31_01040</name>
</gene>
<evidence type="ECO:0008006" key="3">
    <source>
        <dbReference type="Google" id="ProtNLM"/>
    </source>
</evidence>
<evidence type="ECO:0000313" key="2">
    <source>
        <dbReference type="Proteomes" id="UP000231183"/>
    </source>
</evidence>
<comment type="caution">
    <text evidence="1">The sequence shown here is derived from an EMBL/GenBank/DDBJ whole genome shotgun (WGS) entry which is preliminary data.</text>
</comment>
<dbReference type="Proteomes" id="UP000231183">
    <property type="component" value="Unassembled WGS sequence"/>
</dbReference>
<dbReference type="InterPro" id="IPR016181">
    <property type="entry name" value="Acyl_CoA_acyltransferase"/>
</dbReference>
<proteinExistence type="predicted"/>
<dbReference type="SUPFAM" id="SSF55729">
    <property type="entry name" value="Acyl-CoA N-acyltransferases (Nat)"/>
    <property type="match status" value="1"/>
</dbReference>
<protein>
    <recommendedName>
        <fullName evidence="3">N-end rule aminoacyl transferase C-terminal domain-containing protein</fullName>
    </recommendedName>
</protein>
<accession>A0A2M6W4S3</accession>